<organism evidence="2 3">
    <name type="scientific">Neonectria magnoliae</name>
    <dbReference type="NCBI Taxonomy" id="2732573"/>
    <lineage>
        <taxon>Eukaryota</taxon>
        <taxon>Fungi</taxon>
        <taxon>Dikarya</taxon>
        <taxon>Ascomycota</taxon>
        <taxon>Pezizomycotina</taxon>
        <taxon>Sordariomycetes</taxon>
        <taxon>Hypocreomycetidae</taxon>
        <taxon>Hypocreales</taxon>
        <taxon>Nectriaceae</taxon>
        <taxon>Neonectria</taxon>
    </lineage>
</organism>
<dbReference type="EMBL" id="JAZAVK010000001">
    <property type="protein sequence ID" value="KAK7433207.1"/>
    <property type="molecule type" value="Genomic_DNA"/>
</dbReference>
<dbReference type="Proteomes" id="UP001498421">
    <property type="component" value="Unassembled WGS sequence"/>
</dbReference>
<feature type="region of interest" description="Disordered" evidence="1">
    <location>
        <begin position="1"/>
        <end position="99"/>
    </location>
</feature>
<reference evidence="2 3" key="1">
    <citation type="journal article" date="2025" name="Microbiol. Resour. Announc.">
        <title>Draft genome sequences for Neonectria magnoliae and Neonectria punicea, canker pathogens of Liriodendron tulipifera and Acer saccharum in West Virginia.</title>
        <authorList>
            <person name="Petronek H.M."/>
            <person name="Kasson M.T."/>
            <person name="Metheny A.M."/>
            <person name="Stauder C.M."/>
            <person name="Lovett B."/>
            <person name="Lynch S.C."/>
            <person name="Garnas J.R."/>
            <person name="Kasson L.R."/>
            <person name="Stajich J.E."/>
        </authorList>
    </citation>
    <scope>NUCLEOTIDE SEQUENCE [LARGE SCALE GENOMIC DNA]</scope>
    <source>
        <strain evidence="2 3">NRRL 64651</strain>
    </source>
</reference>
<feature type="compositionally biased region" description="Basic and acidic residues" evidence="1">
    <location>
        <begin position="66"/>
        <end position="78"/>
    </location>
</feature>
<evidence type="ECO:0000313" key="3">
    <source>
        <dbReference type="Proteomes" id="UP001498421"/>
    </source>
</evidence>
<feature type="compositionally biased region" description="Basic residues" evidence="1">
    <location>
        <begin position="1"/>
        <end position="15"/>
    </location>
</feature>
<feature type="compositionally biased region" description="Polar residues" evidence="1">
    <location>
        <begin position="79"/>
        <end position="92"/>
    </location>
</feature>
<sequence>MANKSAGKRNSHRVNKATVGATAARSASSQATFRVLDWLKHPDGPWEPLRLVPTSDDQRAGASKDTNQDGRGGGRDHTQQISQEAQTSQEADVSTAAGP</sequence>
<name>A0ABR1IJY4_9HYPO</name>
<gene>
    <name evidence="2" type="ORF">QQZ08_000142</name>
</gene>
<keyword evidence="3" id="KW-1185">Reference proteome</keyword>
<proteinExistence type="predicted"/>
<evidence type="ECO:0000256" key="1">
    <source>
        <dbReference type="SAM" id="MobiDB-lite"/>
    </source>
</evidence>
<comment type="caution">
    <text evidence="2">The sequence shown here is derived from an EMBL/GenBank/DDBJ whole genome shotgun (WGS) entry which is preliminary data.</text>
</comment>
<accession>A0ABR1IJY4</accession>
<evidence type="ECO:0000313" key="2">
    <source>
        <dbReference type="EMBL" id="KAK7433207.1"/>
    </source>
</evidence>
<protein>
    <submittedName>
        <fullName evidence="2">Uncharacterized protein</fullName>
    </submittedName>
</protein>
<feature type="compositionally biased region" description="Low complexity" evidence="1">
    <location>
        <begin position="21"/>
        <end position="32"/>
    </location>
</feature>